<dbReference type="EMBL" id="CP159837">
    <property type="protein sequence ID" value="XCM39877.1"/>
    <property type="molecule type" value="Genomic_DNA"/>
</dbReference>
<dbReference type="InterPro" id="IPR027417">
    <property type="entry name" value="P-loop_NTPase"/>
</dbReference>
<organism evidence="5">
    <name type="scientific">Planktothricoides raciborskii GIHE-MW2</name>
    <dbReference type="NCBI Taxonomy" id="2792601"/>
    <lineage>
        <taxon>Bacteria</taxon>
        <taxon>Bacillati</taxon>
        <taxon>Cyanobacteriota</taxon>
        <taxon>Cyanophyceae</taxon>
        <taxon>Oscillatoriophycideae</taxon>
        <taxon>Oscillatoriales</taxon>
        <taxon>Oscillatoriaceae</taxon>
        <taxon>Planktothricoides</taxon>
    </lineage>
</organism>
<dbReference type="PROSITE" id="PS50893">
    <property type="entry name" value="ABC_TRANSPORTER_2"/>
    <property type="match status" value="1"/>
</dbReference>
<dbReference type="GO" id="GO:0005524">
    <property type="term" value="F:ATP binding"/>
    <property type="evidence" value="ECO:0007669"/>
    <property type="project" value="UniProtKB-KW"/>
</dbReference>
<dbReference type="SUPFAM" id="SSF52540">
    <property type="entry name" value="P-loop containing nucleoside triphosphate hydrolases"/>
    <property type="match status" value="1"/>
</dbReference>
<dbReference type="InterPro" id="IPR003439">
    <property type="entry name" value="ABC_transporter-like_ATP-bd"/>
</dbReference>
<evidence type="ECO:0000313" key="5">
    <source>
        <dbReference type="EMBL" id="XCM39877.1"/>
    </source>
</evidence>
<dbReference type="AlphaFoldDB" id="A0AAU8JLY1"/>
<keyword evidence="2" id="KW-0547">Nucleotide-binding</keyword>
<dbReference type="InterPro" id="IPR050763">
    <property type="entry name" value="ABC_transporter_ATP-binding"/>
</dbReference>
<accession>A0AAU8JLY1</accession>
<gene>
    <name evidence="5" type="ORF">ABWT76_002838</name>
</gene>
<keyword evidence="3 5" id="KW-0067">ATP-binding</keyword>
<keyword evidence="1" id="KW-0813">Transport</keyword>
<dbReference type="Pfam" id="PF00005">
    <property type="entry name" value="ABC_tran"/>
    <property type="match status" value="1"/>
</dbReference>
<dbReference type="InterPro" id="IPR003593">
    <property type="entry name" value="AAA+_ATPase"/>
</dbReference>
<dbReference type="SMART" id="SM00382">
    <property type="entry name" value="AAA"/>
    <property type="match status" value="1"/>
</dbReference>
<evidence type="ECO:0000259" key="4">
    <source>
        <dbReference type="PROSITE" id="PS50893"/>
    </source>
</evidence>
<name>A0AAU8JLY1_9CYAN</name>
<evidence type="ECO:0000256" key="3">
    <source>
        <dbReference type="ARBA" id="ARBA00022840"/>
    </source>
</evidence>
<dbReference type="GO" id="GO:0016887">
    <property type="term" value="F:ATP hydrolysis activity"/>
    <property type="evidence" value="ECO:0007669"/>
    <property type="project" value="InterPro"/>
</dbReference>
<protein>
    <submittedName>
        <fullName evidence="5">ATP-binding cassette domain-containing protein</fullName>
    </submittedName>
</protein>
<proteinExistence type="predicted"/>
<evidence type="ECO:0000256" key="1">
    <source>
        <dbReference type="ARBA" id="ARBA00022448"/>
    </source>
</evidence>
<sequence length="335" mass="37371">MLTIDVQSLRKVYPVANKSPGIKGSLQHFFRRNYLMISAVKDVSFHIEPGEVVGFLGPNGAGKTTTLKMLTGLIHPSSGVVTVAGHVPFRRQEEFLKKITLIMGQKQQLIWDLPAIDSLKINGAVYGIPQTELRRTIDELTEMLGLEGKLTQPVRKLSLGERMKAELMAALLHQPKILFLDEPTLGLDVNAQAAVRNFLRDYNQRTGATILLTSHYMADITELCDRVIVIYGGELIYDGSLDQLLERFAPYREVQIELAHPLPKEEDDPELLNILQQFGEIESVEGQSVRLLVDRQELTGAIAKILEKLDILDLTITDPPIEAVIGRVFQNGSLD</sequence>
<dbReference type="Gene3D" id="3.40.50.300">
    <property type="entry name" value="P-loop containing nucleotide triphosphate hydrolases"/>
    <property type="match status" value="1"/>
</dbReference>
<feature type="domain" description="ABC transporter" evidence="4">
    <location>
        <begin position="24"/>
        <end position="257"/>
    </location>
</feature>
<dbReference type="RefSeq" id="WP_054464985.1">
    <property type="nucleotide sequence ID" value="NZ_CP159837.1"/>
</dbReference>
<reference evidence="5" key="1">
    <citation type="submission" date="2024-07" db="EMBL/GenBank/DDBJ databases">
        <authorList>
            <person name="Kim Y.J."/>
            <person name="Jeong J.Y."/>
        </authorList>
    </citation>
    <scope>NUCLEOTIDE SEQUENCE</scope>
    <source>
        <strain evidence="5">GIHE-MW2</strain>
    </source>
</reference>
<dbReference type="PANTHER" id="PTHR42711:SF4">
    <property type="entry name" value="ABC TRANSPORTER RELATED"/>
    <property type="match status" value="1"/>
</dbReference>
<dbReference type="PANTHER" id="PTHR42711">
    <property type="entry name" value="ABC TRANSPORTER ATP-BINDING PROTEIN"/>
    <property type="match status" value="1"/>
</dbReference>
<evidence type="ECO:0000256" key="2">
    <source>
        <dbReference type="ARBA" id="ARBA00022741"/>
    </source>
</evidence>